<dbReference type="Pfam" id="PF01575">
    <property type="entry name" value="MaoC_dehydratas"/>
    <property type="match status" value="1"/>
</dbReference>
<gene>
    <name evidence="3" type="ORF">G3I59_09145</name>
</gene>
<dbReference type="EMBL" id="JAAGNC010000061">
    <property type="protein sequence ID" value="NEC55752.1"/>
    <property type="molecule type" value="Genomic_DNA"/>
</dbReference>
<comment type="caution">
    <text evidence="3">The sequence shown here is derived from an EMBL/GenBank/DDBJ whole genome shotgun (WGS) entry which is preliminary data.</text>
</comment>
<dbReference type="SUPFAM" id="SSF54637">
    <property type="entry name" value="Thioesterase/thiol ester dehydrase-isomerase"/>
    <property type="match status" value="1"/>
</dbReference>
<evidence type="ECO:0000256" key="1">
    <source>
        <dbReference type="ARBA" id="ARBA00005254"/>
    </source>
</evidence>
<proteinExistence type="inferred from homology"/>
<reference evidence="3 4" key="1">
    <citation type="submission" date="2020-01" db="EMBL/GenBank/DDBJ databases">
        <title>Insect and environment-associated Actinomycetes.</title>
        <authorList>
            <person name="Currrie C."/>
            <person name="Chevrette M."/>
            <person name="Carlson C."/>
            <person name="Stubbendieck R."/>
            <person name="Wendt-Pienkowski E."/>
        </authorList>
    </citation>
    <scope>NUCLEOTIDE SEQUENCE [LARGE SCALE GENOMIC DNA]</scope>
    <source>
        <strain evidence="3 4">SID8386</strain>
    </source>
</reference>
<dbReference type="InterPro" id="IPR002539">
    <property type="entry name" value="MaoC-like_dom"/>
</dbReference>
<dbReference type="InterPro" id="IPR029069">
    <property type="entry name" value="HotDog_dom_sf"/>
</dbReference>
<name>A0ABX0BNS1_9PSEU</name>
<dbReference type="Proteomes" id="UP000470404">
    <property type="component" value="Unassembled WGS sequence"/>
</dbReference>
<evidence type="ECO:0000313" key="4">
    <source>
        <dbReference type="Proteomes" id="UP000470404"/>
    </source>
</evidence>
<dbReference type="Gene3D" id="3.10.129.10">
    <property type="entry name" value="Hotdog Thioesterase"/>
    <property type="match status" value="1"/>
</dbReference>
<keyword evidence="4" id="KW-1185">Reference proteome</keyword>
<evidence type="ECO:0000259" key="2">
    <source>
        <dbReference type="Pfam" id="PF01575"/>
    </source>
</evidence>
<evidence type="ECO:0000313" key="3">
    <source>
        <dbReference type="EMBL" id="NEC55752.1"/>
    </source>
</evidence>
<protein>
    <recommendedName>
        <fullName evidence="2">MaoC-like domain-containing protein</fullName>
    </recommendedName>
</protein>
<feature type="domain" description="MaoC-like" evidence="2">
    <location>
        <begin position="22"/>
        <end position="124"/>
    </location>
</feature>
<sequence length="148" mass="16624">MGDDNRLRAEDLPVGELIDLGSRRVSRAEIIEFAMQWDPQPFHTDPDFARGTVFGDVIGSGLHTLAVFQRLAALNLYRYWALVAGRAVRNVQLTAPLRPDTTVRATIRVDSVTPHRGDRSLVRKTGQVLHEDAVLMTVEYEAFVLRRG</sequence>
<organism evidence="3 4">
    <name type="scientific">Amycolatopsis rubida</name>
    <dbReference type="NCBI Taxonomy" id="112413"/>
    <lineage>
        <taxon>Bacteria</taxon>
        <taxon>Bacillati</taxon>
        <taxon>Actinomycetota</taxon>
        <taxon>Actinomycetes</taxon>
        <taxon>Pseudonocardiales</taxon>
        <taxon>Pseudonocardiaceae</taxon>
        <taxon>Amycolatopsis</taxon>
    </lineage>
</organism>
<dbReference type="RefSeq" id="WP_067581167.1">
    <property type="nucleotide sequence ID" value="NZ_JAAGNC010000061.1"/>
</dbReference>
<accession>A0ABX0BNS1</accession>
<comment type="similarity">
    <text evidence="1">Belongs to the enoyl-CoA hydratase/isomerase family.</text>
</comment>